<dbReference type="InterPro" id="IPR036390">
    <property type="entry name" value="WH_DNA-bd_sf"/>
</dbReference>
<evidence type="ECO:0000313" key="5">
    <source>
        <dbReference type="EMBL" id="SJZ88943.1"/>
    </source>
</evidence>
<dbReference type="Gene3D" id="1.10.10.10">
    <property type="entry name" value="Winged helix-like DNA-binding domain superfamily/Winged helix DNA-binding domain"/>
    <property type="match status" value="1"/>
</dbReference>
<keyword evidence="1" id="KW-0805">Transcription regulation</keyword>
<dbReference type="InterPro" id="IPR036388">
    <property type="entry name" value="WH-like_DNA-bd_sf"/>
</dbReference>
<proteinExistence type="predicted"/>
<dbReference type="SMART" id="SM00345">
    <property type="entry name" value="HTH_GNTR"/>
    <property type="match status" value="1"/>
</dbReference>
<dbReference type="SUPFAM" id="SSF46785">
    <property type="entry name" value="Winged helix' DNA-binding domain"/>
    <property type="match status" value="1"/>
</dbReference>
<dbReference type="PANTHER" id="PTHR43537">
    <property type="entry name" value="TRANSCRIPTIONAL REGULATOR, GNTR FAMILY"/>
    <property type="match status" value="1"/>
</dbReference>
<dbReference type="GO" id="GO:0003677">
    <property type="term" value="F:DNA binding"/>
    <property type="evidence" value="ECO:0007669"/>
    <property type="project" value="UniProtKB-KW"/>
</dbReference>
<dbReference type="STRING" id="225324.SAMN02745126_02724"/>
<dbReference type="Pfam" id="PF00392">
    <property type="entry name" value="GntR"/>
    <property type="match status" value="1"/>
</dbReference>
<keyword evidence="3" id="KW-0804">Transcription</keyword>
<name>A0A1T4PBL3_9HYPH</name>
<dbReference type="SMART" id="SM00895">
    <property type="entry name" value="FCD"/>
    <property type="match status" value="1"/>
</dbReference>
<dbReference type="PRINTS" id="PR00035">
    <property type="entry name" value="HTHGNTR"/>
</dbReference>
<organism evidence="5 6">
    <name type="scientific">Enhydrobacter aerosaccus</name>
    <dbReference type="NCBI Taxonomy" id="225324"/>
    <lineage>
        <taxon>Bacteria</taxon>
        <taxon>Pseudomonadati</taxon>
        <taxon>Pseudomonadota</taxon>
        <taxon>Alphaproteobacteria</taxon>
        <taxon>Hyphomicrobiales</taxon>
        <taxon>Enhydrobacter</taxon>
    </lineage>
</organism>
<evidence type="ECO:0000313" key="6">
    <source>
        <dbReference type="Proteomes" id="UP000190092"/>
    </source>
</evidence>
<keyword evidence="6" id="KW-1185">Reference proteome</keyword>
<dbReference type="SUPFAM" id="SSF48008">
    <property type="entry name" value="GntR ligand-binding domain-like"/>
    <property type="match status" value="1"/>
</dbReference>
<dbReference type="PROSITE" id="PS50949">
    <property type="entry name" value="HTH_GNTR"/>
    <property type="match status" value="1"/>
</dbReference>
<dbReference type="EMBL" id="FUWJ01000002">
    <property type="protein sequence ID" value="SJZ88943.1"/>
    <property type="molecule type" value="Genomic_DNA"/>
</dbReference>
<evidence type="ECO:0000256" key="2">
    <source>
        <dbReference type="ARBA" id="ARBA00023125"/>
    </source>
</evidence>
<dbReference type="InterPro" id="IPR011711">
    <property type="entry name" value="GntR_C"/>
</dbReference>
<protein>
    <submittedName>
        <fullName evidence="5">DNA-binding transcriptional regulator, GntR family</fullName>
    </submittedName>
</protein>
<evidence type="ECO:0000256" key="3">
    <source>
        <dbReference type="ARBA" id="ARBA00023163"/>
    </source>
</evidence>
<dbReference type="PANTHER" id="PTHR43537:SF50">
    <property type="entry name" value="TRANSCRIPTIONAL REGULATORY PROTEIN"/>
    <property type="match status" value="1"/>
</dbReference>
<dbReference type="AlphaFoldDB" id="A0A1T4PBL3"/>
<gene>
    <name evidence="5" type="ORF">SAMN02745126_02724</name>
</gene>
<sequence length="239" mass="26015">MGGAKRESKRVALIVDGRSVGRAGLDRRVVEHLRRMIVRCDLPPAATISETKLCVQLGVSRTPLREALKLLAAEGLVDLRPNRRPVVRPISSSEIVQLFEAVGAVERAAAELAAERITPAALRRLSILQARMEEHYAVGQKDAYSNVNADIHRAIVAGAGNPVLIETHGSLQSRAKRARFAAFGASGRWEESVAEHRDILQALLDRDTVNAGKLLFDHVIHTGRAVVEALKEAPRRSAA</sequence>
<dbReference type="Pfam" id="PF07729">
    <property type="entry name" value="FCD"/>
    <property type="match status" value="1"/>
</dbReference>
<evidence type="ECO:0000259" key="4">
    <source>
        <dbReference type="PROSITE" id="PS50949"/>
    </source>
</evidence>
<dbReference type="Gene3D" id="1.20.120.530">
    <property type="entry name" value="GntR ligand-binding domain-like"/>
    <property type="match status" value="1"/>
</dbReference>
<accession>A0A1T4PBL3</accession>
<dbReference type="CDD" id="cd07377">
    <property type="entry name" value="WHTH_GntR"/>
    <property type="match status" value="1"/>
</dbReference>
<dbReference type="Proteomes" id="UP000190092">
    <property type="component" value="Unassembled WGS sequence"/>
</dbReference>
<feature type="domain" description="HTH gntR-type" evidence="4">
    <location>
        <begin position="23"/>
        <end position="90"/>
    </location>
</feature>
<reference evidence="6" key="1">
    <citation type="submission" date="2017-02" db="EMBL/GenBank/DDBJ databases">
        <authorList>
            <person name="Varghese N."/>
            <person name="Submissions S."/>
        </authorList>
    </citation>
    <scope>NUCLEOTIDE SEQUENCE [LARGE SCALE GENOMIC DNA]</scope>
    <source>
        <strain evidence="6">ATCC 27094</strain>
    </source>
</reference>
<dbReference type="InterPro" id="IPR000524">
    <property type="entry name" value="Tscrpt_reg_HTH_GntR"/>
</dbReference>
<evidence type="ECO:0000256" key="1">
    <source>
        <dbReference type="ARBA" id="ARBA00023015"/>
    </source>
</evidence>
<keyword evidence="2 5" id="KW-0238">DNA-binding</keyword>
<dbReference type="InterPro" id="IPR008920">
    <property type="entry name" value="TF_FadR/GntR_C"/>
</dbReference>
<dbReference type="GO" id="GO:0003700">
    <property type="term" value="F:DNA-binding transcription factor activity"/>
    <property type="evidence" value="ECO:0007669"/>
    <property type="project" value="InterPro"/>
</dbReference>